<organism evidence="1 2">
    <name type="scientific">Streptomyces thermocarboxydus</name>
    <dbReference type="NCBI Taxonomy" id="59299"/>
    <lineage>
        <taxon>Bacteria</taxon>
        <taxon>Bacillati</taxon>
        <taxon>Actinomycetota</taxon>
        <taxon>Actinomycetes</taxon>
        <taxon>Kitasatosporales</taxon>
        <taxon>Streptomycetaceae</taxon>
        <taxon>Streptomyces</taxon>
    </lineage>
</organism>
<accession>A0ABU3JFR5</accession>
<dbReference type="RefSeq" id="WP_346083232.1">
    <property type="nucleotide sequence ID" value="NZ_BAAAGV010000021.1"/>
</dbReference>
<evidence type="ECO:0000313" key="2">
    <source>
        <dbReference type="Proteomes" id="UP001257895"/>
    </source>
</evidence>
<dbReference type="PANTHER" id="PTHR43434:SF24">
    <property type="entry name" value="HYDROLASE-RELATED"/>
    <property type="match status" value="1"/>
</dbReference>
<protein>
    <submittedName>
        <fullName evidence="1">HAD family hydrolase</fullName>
        <ecNumber evidence="1">3.-.-.-</ecNumber>
    </submittedName>
</protein>
<reference evidence="1 2" key="1">
    <citation type="submission" date="2023-05" db="EMBL/GenBank/DDBJ databases">
        <title>Streptomyces fuscus sp. nov., a brown-black pigment producing actinomyces isolated from dry sand of Sea duck farm.</title>
        <authorList>
            <person name="Xie J."/>
            <person name="Shen N."/>
        </authorList>
    </citation>
    <scope>NUCLEOTIDE SEQUENCE [LARGE SCALE GENOMIC DNA]</scope>
    <source>
        <strain evidence="1 2">CGMCC 4.1883</strain>
    </source>
</reference>
<proteinExistence type="predicted"/>
<dbReference type="Gene3D" id="1.10.150.240">
    <property type="entry name" value="Putative phosphatase, domain 2"/>
    <property type="match status" value="1"/>
</dbReference>
<dbReference type="SFLD" id="SFLDS00003">
    <property type="entry name" value="Haloacid_Dehalogenase"/>
    <property type="match status" value="1"/>
</dbReference>
<sequence>MAGAVRAVLFDLDGTLADTPAAITEITLKVLAQYGHTPDTAAVRATVGRPLEQNLARLTGLAPEHPDVRAATAEYGRLFGAHVRSAGPGLLYPGVPAMLEQLRQEGLVLTVATSKVYAAAAAIVKLTGIDQHFAALAGDDTAARGKPHPSMALHLAEVLGLDPSECVVVGDGVPDVEMGLAAGMRVVGVSYGVSTAAELEEAGARTVVDTPAEVVPAVLADRP</sequence>
<dbReference type="PRINTS" id="PR00413">
    <property type="entry name" value="HADHALOGNASE"/>
</dbReference>
<dbReference type="InterPro" id="IPR036412">
    <property type="entry name" value="HAD-like_sf"/>
</dbReference>
<keyword evidence="2" id="KW-1185">Reference proteome</keyword>
<dbReference type="SFLD" id="SFLDG01135">
    <property type="entry name" value="C1.5.6:_HAD__Beta-PGM__Phospha"/>
    <property type="match status" value="1"/>
</dbReference>
<name>A0ABU3JFR5_9ACTN</name>
<gene>
    <name evidence="1" type="ORF">QNO05_22590</name>
</gene>
<dbReference type="NCBIfam" id="TIGR01509">
    <property type="entry name" value="HAD-SF-IA-v3"/>
    <property type="match status" value="1"/>
</dbReference>
<dbReference type="EMBL" id="JASKMB010000021">
    <property type="protein sequence ID" value="MDT6972606.1"/>
    <property type="molecule type" value="Genomic_DNA"/>
</dbReference>
<dbReference type="SUPFAM" id="SSF56784">
    <property type="entry name" value="HAD-like"/>
    <property type="match status" value="1"/>
</dbReference>
<dbReference type="Proteomes" id="UP001257895">
    <property type="component" value="Unassembled WGS sequence"/>
</dbReference>
<dbReference type="EC" id="3.-.-.-" evidence="1"/>
<evidence type="ECO:0000313" key="1">
    <source>
        <dbReference type="EMBL" id="MDT6972606.1"/>
    </source>
</evidence>
<dbReference type="InterPro" id="IPR006439">
    <property type="entry name" value="HAD-SF_hydro_IA"/>
</dbReference>
<dbReference type="PANTHER" id="PTHR43434">
    <property type="entry name" value="PHOSPHOGLYCOLATE PHOSPHATASE"/>
    <property type="match status" value="1"/>
</dbReference>
<dbReference type="GO" id="GO:0016787">
    <property type="term" value="F:hydrolase activity"/>
    <property type="evidence" value="ECO:0007669"/>
    <property type="project" value="UniProtKB-KW"/>
</dbReference>
<dbReference type="SFLD" id="SFLDG01129">
    <property type="entry name" value="C1.5:_HAD__Beta-PGM__Phosphata"/>
    <property type="match status" value="1"/>
</dbReference>
<dbReference type="Gene3D" id="3.40.50.1000">
    <property type="entry name" value="HAD superfamily/HAD-like"/>
    <property type="match status" value="1"/>
</dbReference>
<dbReference type="Pfam" id="PF00702">
    <property type="entry name" value="Hydrolase"/>
    <property type="match status" value="1"/>
</dbReference>
<dbReference type="InterPro" id="IPR050155">
    <property type="entry name" value="HAD-like_hydrolase_sf"/>
</dbReference>
<keyword evidence="1" id="KW-0378">Hydrolase</keyword>
<dbReference type="InterPro" id="IPR023198">
    <property type="entry name" value="PGP-like_dom2"/>
</dbReference>
<dbReference type="InterPro" id="IPR023214">
    <property type="entry name" value="HAD_sf"/>
</dbReference>
<comment type="caution">
    <text evidence="1">The sequence shown here is derived from an EMBL/GenBank/DDBJ whole genome shotgun (WGS) entry which is preliminary data.</text>
</comment>